<dbReference type="Proteomes" id="UP000231279">
    <property type="component" value="Unassembled WGS sequence"/>
</dbReference>
<name>A0A2G9IAP0_9LAMI</name>
<comment type="caution">
    <text evidence="1">The sequence shown here is derived from an EMBL/GenBank/DDBJ whole genome shotgun (WGS) entry which is preliminary data.</text>
</comment>
<dbReference type="AlphaFoldDB" id="A0A2G9IAP0"/>
<gene>
    <name evidence="1" type="ORF">CDL12_00413</name>
</gene>
<proteinExistence type="predicted"/>
<organism evidence="1 2">
    <name type="scientific">Handroanthus impetiginosus</name>
    <dbReference type="NCBI Taxonomy" id="429701"/>
    <lineage>
        <taxon>Eukaryota</taxon>
        <taxon>Viridiplantae</taxon>
        <taxon>Streptophyta</taxon>
        <taxon>Embryophyta</taxon>
        <taxon>Tracheophyta</taxon>
        <taxon>Spermatophyta</taxon>
        <taxon>Magnoliopsida</taxon>
        <taxon>eudicotyledons</taxon>
        <taxon>Gunneridae</taxon>
        <taxon>Pentapetalae</taxon>
        <taxon>asterids</taxon>
        <taxon>lamiids</taxon>
        <taxon>Lamiales</taxon>
        <taxon>Bignoniaceae</taxon>
        <taxon>Crescentiina</taxon>
        <taxon>Tabebuia alliance</taxon>
        <taxon>Handroanthus</taxon>
    </lineage>
</organism>
<sequence>MEFSMIEDNESKGKELKNEDMEGKYEEALFGFTVHIAGTEVWTAGLPWSGKAST</sequence>
<reference evidence="2" key="1">
    <citation type="journal article" date="2018" name="Gigascience">
        <title>Genome assembly of the Pink Ipe (Handroanthus impetiginosus, Bignoniaceae), a highly valued, ecologically keystone Neotropical timber forest tree.</title>
        <authorList>
            <person name="Silva-Junior O.B."/>
            <person name="Grattapaglia D."/>
            <person name="Novaes E."/>
            <person name="Collevatti R.G."/>
        </authorList>
    </citation>
    <scope>NUCLEOTIDE SEQUENCE [LARGE SCALE GENOMIC DNA]</scope>
    <source>
        <strain evidence="2">cv. UFG-1</strain>
    </source>
</reference>
<evidence type="ECO:0000313" key="2">
    <source>
        <dbReference type="Proteomes" id="UP000231279"/>
    </source>
</evidence>
<dbReference type="EMBL" id="NKXS01000042">
    <property type="protein sequence ID" value="PIN26826.1"/>
    <property type="molecule type" value="Genomic_DNA"/>
</dbReference>
<evidence type="ECO:0000313" key="1">
    <source>
        <dbReference type="EMBL" id="PIN26826.1"/>
    </source>
</evidence>
<keyword evidence="2" id="KW-1185">Reference proteome</keyword>
<protein>
    <submittedName>
        <fullName evidence="1">Uncharacterized protein</fullName>
    </submittedName>
</protein>
<accession>A0A2G9IAP0</accession>